<evidence type="ECO:0000313" key="1">
    <source>
        <dbReference type="EMBL" id="KAJ8665004.1"/>
    </source>
</evidence>
<reference evidence="1" key="1">
    <citation type="submission" date="2023-04" db="EMBL/GenBank/DDBJ databases">
        <title>A chromosome-level genome assembly of the parasitoid wasp Eretmocerus hayati.</title>
        <authorList>
            <person name="Zhong Y."/>
            <person name="Liu S."/>
            <person name="Liu Y."/>
        </authorList>
    </citation>
    <scope>NUCLEOTIDE SEQUENCE</scope>
    <source>
        <strain evidence="1">ZJU_SS_LIU_2023</strain>
    </source>
</reference>
<sequence>MSGGNCVNVESEYLEINSKNAWAVLYQEIRSQSNNFDYTLEDSKEPQNRNLNRYRDVLPYDHTRIILKKGQNDYINANIVQMDSANRQYILTQGPLPNTAGHFWQMVWEQNSKAIIMLNKVIEKNQIKCHQYWPVEGLDQTMEFPDVDLKVEYITKTSSTDYTTSTLRLTDTETNESRDILHFHYTTWPDFGVPQSPHAFLRFLAHIRQSGALDESVGPAIVHCSAGIGRSGTFSLVDTCLVLVENEGLNSVNVKDILLEMRRARMGLVQTPDQLKFSYAAIIEGSKHLPLTTDSIGNNDTVTNHNDIMNNINNSLQEDDDEPPPPPPPRSDSLNRNTKADLMACPAAENGGVGNRSNPASIPNHVEEEDLTNANKNDQGGPVGSSSPTSSPDSGNEVRQRRAKRQKELEEKVKAIRQHQQKSEDWQKFK</sequence>
<comment type="caution">
    <text evidence="1">The sequence shown here is derived from an EMBL/GenBank/DDBJ whole genome shotgun (WGS) entry which is preliminary data.</text>
</comment>
<accession>A0ACC2N1I0</accession>
<feature type="non-terminal residue" evidence="1">
    <location>
        <position position="430"/>
    </location>
</feature>
<dbReference type="EMBL" id="CM056744">
    <property type="protein sequence ID" value="KAJ8665004.1"/>
    <property type="molecule type" value="Genomic_DNA"/>
</dbReference>
<dbReference type="Proteomes" id="UP001239111">
    <property type="component" value="Chromosome 4"/>
</dbReference>
<evidence type="ECO:0000313" key="2">
    <source>
        <dbReference type="Proteomes" id="UP001239111"/>
    </source>
</evidence>
<name>A0ACC2N1I0_9HYME</name>
<protein>
    <submittedName>
        <fullName evidence="1">Uncharacterized protein</fullName>
    </submittedName>
</protein>
<proteinExistence type="predicted"/>
<keyword evidence="2" id="KW-1185">Reference proteome</keyword>
<organism evidence="1 2">
    <name type="scientific">Eretmocerus hayati</name>
    <dbReference type="NCBI Taxonomy" id="131215"/>
    <lineage>
        <taxon>Eukaryota</taxon>
        <taxon>Metazoa</taxon>
        <taxon>Ecdysozoa</taxon>
        <taxon>Arthropoda</taxon>
        <taxon>Hexapoda</taxon>
        <taxon>Insecta</taxon>
        <taxon>Pterygota</taxon>
        <taxon>Neoptera</taxon>
        <taxon>Endopterygota</taxon>
        <taxon>Hymenoptera</taxon>
        <taxon>Apocrita</taxon>
        <taxon>Proctotrupomorpha</taxon>
        <taxon>Chalcidoidea</taxon>
        <taxon>Aphelinidae</taxon>
        <taxon>Aphelininae</taxon>
        <taxon>Eretmocerus</taxon>
    </lineage>
</organism>
<gene>
    <name evidence="1" type="ORF">QAD02_006666</name>
</gene>